<reference evidence="2 3" key="1">
    <citation type="submission" date="2019-09" db="EMBL/GenBank/DDBJ databases">
        <title>Bird 10,000 Genomes (B10K) Project - Family phase.</title>
        <authorList>
            <person name="Zhang G."/>
        </authorList>
    </citation>
    <scope>NUCLEOTIDE SEQUENCE [LARGE SCALE GENOMIC DNA]</scope>
    <source>
        <strain evidence="2">B10K-DU-017-25</strain>
        <tissue evidence="2">Mixed tissue sample</tissue>
    </source>
</reference>
<comment type="caution">
    <text evidence="2">The sequence shown here is derived from an EMBL/GenBank/DDBJ whole genome shotgun (WGS) entry which is preliminary data.</text>
</comment>
<dbReference type="AlphaFoldDB" id="A0A7K4ZG77"/>
<organism evidence="2 3">
    <name type="scientific">Centropus unirufus</name>
    <dbReference type="NCBI Taxonomy" id="1118519"/>
    <lineage>
        <taxon>Eukaryota</taxon>
        <taxon>Metazoa</taxon>
        <taxon>Chordata</taxon>
        <taxon>Craniata</taxon>
        <taxon>Vertebrata</taxon>
        <taxon>Euteleostomi</taxon>
        <taxon>Archelosauria</taxon>
        <taxon>Archosauria</taxon>
        <taxon>Dinosauria</taxon>
        <taxon>Saurischia</taxon>
        <taxon>Theropoda</taxon>
        <taxon>Coelurosauria</taxon>
        <taxon>Aves</taxon>
        <taxon>Neognathae</taxon>
        <taxon>Neoaves</taxon>
        <taxon>Otidimorphae</taxon>
        <taxon>Cuculiformes</taxon>
        <taxon>Centropidae</taxon>
        <taxon>Centropus</taxon>
    </lineage>
</organism>
<evidence type="ECO:0000313" key="3">
    <source>
        <dbReference type="Proteomes" id="UP000517892"/>
    </source>
</evidence>
<gene>
    <name evidence="2" type="primary">Cep295_1</name>
    <name evidence="2" type="ORF">CENUNI_R03458</name>
</gene>
<protein>
    <submittedName>
        <fullName evidence="2">CE295 protein</fullName>
    </submittedName>
</protein>
<feature type="region of interest" description="Disordered" evidence="1">
    <location>
        <begin position="40"/>
        <end position="63"/>
    </location>
</feature>
<sequence length="126" mass="14174">EQSEKVPCREQKWRSSKPPVTKVKLGLDLEQHELSVIPEADTPRSSSISFAEKRDSVGGESSPTMTALELGCEERYSHAVLHEEDWLPLSMTNYEEEISNRSAKRSKQSSGLLQEVLMMAESSYDS</sequence>
<name>A0A7K4ZG77_9AVES</name>
<evidence type="ECO:0000256" key="1">
    <source>
        <dbReference type="SAM" id="MobiDB-lite"/>
    </source>
</evidence>
<evidence type="ECO:0000313" key="2">
    <source>
        <dbReference type="EMBL" id="NWR70422.1"/>
    </source>
</evidence>
<accession>A0A7K4ZG77</accession>
<dbReference type="Proteomes" id="UP000517892">
    <property type="component" value="Unassembled WGS sequence"/>
</dbReference>
<feature type="non-terminal residue" evidence="2">
    <location>
        <position position="126"/>
    </location>
</feature>
<dbReference type="OrthoDB" id="6359887at2759"/>
<proteinExistence type="predicted"/>
<keyword evidence="3" id="KW-1185">Reference proteome</keyword>
<feature type="non-terminal residue" evidence="2">
    <location>
        <position position="1"/>
    </location>
</feature>
<dbReference type="EMBL" id="VYZI01000035">
    <property type="protein sequence ID" value="NWR70422.1"/>
    <property type="molecule type" value="Genomic_DNA"/>
</dbReference>